<dbReference type="STRING" id="4097.A0A1S3Y0J9"/>
<sequence length="179" mass="20389">MRSQCSVMVNVAMETASRPILNIFRFSTNNSSKLYNIPRKSLSFLPPKNYLSTTSSIGKLYSDGCFVNSSSSFSSSTQDTPPQQLALLLEVEGVLMDVYRLGNCQAFNAAFRKLGLDCANWSQPVYQDLVRKSMGDEERMLVLFFNRVSSHGKVHRCVLWFNSFRFYSNQFAIVFSHLY</sequence>
<proteinExistence type="predicted"/>
<reference evidence="1" key="1">
    <citation type="submission" date="2025-08" db="UniProtKB">
        <authorList>
            <consortium name="RefSeq"/>
        </authorList>
    </citation>
    <scope>IDENTIFICATION</scope>
</reference>
<dbReference type="InterPro" id="IPR023198">
    <property type="entry name" value="PGP-like_dom2"/>
</dbReference>
<organism evidence="1">
    <name type="scientific">Nicotiana tabacum</name>
    <name type="common">Common tobacco</name>
    <dbReference type="NCBI Taxonomy" id="4097"/>
    <lineage>
        <taxon>Eukaryota</taxon>
        <taxon>Viridiplantae</taxon>
        <taxon>Streptophyta</taxon>
        <taxon>Embryophyta</taxon>
        <taxon>Tracheophyta</taxon>
        <taxon>Spermatophyta</taxon>
        <taxon>Magnoliopsida</taxon>
        <taxon>eudicotyledons</taxon>
        <taxon>Gunneridae</taxon>
        <taxon>Pentapetalae</taxon>
        <taxon>asterids</taxon>
        <taxon>lamiids</taxon>
        <taxon>Solanales</taxon>
        <taxon>Solanaceae</taxon>
        <taxon>Nicotianoideae</taxon>
        <taxon>Nicotianeae</taxon>
        <taxon>Nicotiana</taxon>
    </lineage>
</organism>
<dbReference type="AlphaFoldDB" id="A0A1S3Y0J9"/>
<dbReference type="PANTHER" id="PTHR42896:SF3">
    <property type="entry name" value="PROTEIN, PUTATIVE, EXPRESSED-RELATED"/>
    <property type="match status" value="1"/>
</dbReference>
<gene>
    <name evidence="1" type="primary">LOC107770681</name>
</gene>
<name>A0A1S3Y0J9_TOBAC</name>
<protein>
    <submittedName>
        <fullName evidence="1">Uncharacterized protein</fullName>
    </submittedName>
</protein>
<accession>A0A1S3Y0J9</accession>
<dbReference type="PaxDb" id="4097-A0A1S3Y0J9"/>
<dbReference type="InterPro" id="IPR044999">
    <property type="entry name" value="CbbY-like"/>
</dbReference>
<dbReference type="GO" id="GO:0016787">
    <property type="term" value="F:hydrolase activity"/>
    <property type="evidence" value="ECO:0007669"/>
    <property type="project" value="InterPro"/>
</dbReference>
<dbReference type="OrthoDB" id="545219at2759"/>
<dbReference type="KEGG" id="nta:107770681"/>
<dbReference type="Gene3D" id="1.10.150.240">
    <property type="entry name" value="Putative phosphatase, domain 2"/>
    <property type="match status" value="1"/>
</dbReference>
<dbReference type="RefSeq" id="XP_016445502.1">
    <property type="nucleotide sequence ID" value="XM_016590016.1"/>
</dbReference>
<evidence type="ECO:0000313" key="1">
    <source>
        <dbReference type="RefSeq" id="XP_016445502.1"/>
    </source>
</evidence>
<dbReference type="PANTHER" id="PTHR42896">
    <property type="entry name" value="XYLULOSE-1,5-BISPHOSPHATE (XUBP) PHOSPHATASE"/>
    <property type="match status" value="1"/>
</dbReference>